<proteinExistence type="predicted"/>
<evidence type="ECO:0000313" key="4">
    <source>
        <dbReference type="EMBL" id="MFC4158544.1"/>
    </source>
</evidence>
<accession>A0ABV8MK72</accession>
<reference evidence="5" key="1">
    <citation type="journal article" date="2019" name="Int. J. Syst. Evol. Microbiol.">
        <title>The Global Catalogue of Microorganisms (GCM) 10K type strain sequencing project: providing services to taxonomists for standard genome sequencing and annotation.</title>
        <authorList>
            <consortium name="The Broad Institute Genomics Platform"/>
            <consortium name="The Broad Institute Genome Sequencing Center for Infectious Disease"/>
            <person name="Wu L."/>
            <person name="Ma J."/>
        </authorList>
    </citation>
    <scope>NUCLEOTIDE SEQUENCE [LARGE SCALE GENOMIC DNA]</scope>
    <source>
        <strain evidence="5">LMG 29894</strain>
    </source>
</reference>
<dbReference type="PANTHER" id="PTHR35936:SF25">
    <property type="entry name" value="ABC TRANSPORTER SUBSTRATE-BINDING PROTEIN"/>
    <property type="match status" value="1"/>
</dbReference>
<protein>
    <submittedName>
        <fullName evidence="4">Substrate-binding periplasmic protein</fullName>
    </submittedName>
</protein>
<dbReference type="Proteomes" id="UP001595791">
    <property type="component" value="Unassembled WGS sequence"/>
</dbReference>
<evidence type="ECO:0000313" key="5">
    <source>
        <dbReference type="Proteomes" id="UP001595791"/>
    </source>
</evidence>
<keyword evidence="5" id="KW-1185">Reference proteome</keyword>
<dbReference type="SUPFAM" id="SSF53850">
    <property type="entry name" value="Periplasmic binding protein-like II"/>
    <property type="match status" value="1"/>
</dbReference>
<dbReference type="RefSeq" id="WP_378161330.1">
    <property type="nucleotide sequence ID" value="NZ_JBHSBU010000001.1"/>
</dbReference>
<feature type="signal peptide" evidence="2">
    <location>
        <begin position="1"/>
        <end position="22"/>
    </location>
</feature>
<keyword evidence="1 2" id="KW-0732">Signal</keyword>
<dbReference type="EMBL" id="JBHSBU010000001">
    <property type="protein sequence ID" value="MFC4158544.1"/>
    <property type="molecule type" value="Genomic_DNA"/>
</dbReference>
<dbReference type="PANTHER" id="PTHR35936">
    <property type="entry name" value="MEMBRANE-BOUND LYTIC MUREIN TRANSGLYCOSYLASE F"/>
    <property type="match status" value="1"/>
</dbReference>
<feature type="domain" description="Solute-binding protein family 3/N-terminal" evidence="3">
    <location>
        <begin position="33"/>
        <end position="244"/>
    </location>
</feature>
<name>A0ABV8MK72_9NEIS</name>
<organism evidence="4 5">
    <name type="scientific">Chitinimonas lacunae</name>
    <dbReference type="NCBI Taxonomy" id="1963018"/>
    <lineage>
        <taxon>Bacteria</taxon>
        <taxon>Pseudomonadati</taxon>
        <taxon>Pseudomonadota</taxon>
        <taxon>Betaproteobacteria</taxon>
        <taxon>Neisseriales</taxon>
        <taxon>Chitinibacteraceae</taxon>
        <taxon>Chitinimonas</taxon>
    </lineage>
</organism>
<gene>
    <name evidence="4" type="ORF">ACFOW7_04120</name>
</gene>
<evidence type="ECO:0000259" key="3">
    <source>
        <dbReference type="Pfam" id="PF00497"/>
    </source>
</evidence>
<dbReference type="InterPro" id="IPR001638">
    <property type="entry name" value="Solute-binding_3/MltF_N"/>
</dbReference>
<comment type="caution">
    <text evidence="4">The sequence shown here is derived from an EMBL/GenBank/DDBJ whole genome shotgun (WGS) entry which is preliminary data.</text>
</comment>
<evidence type="ECO:0000256" key="1">
    <source>
        <dbReference type="ARBA" id="ARBA00022729"/>
    </source>
</evidence>
<dbReference type="Pfam" id="PF00497">
    <property type="entry name" value="SBP_bac_3"/>
    <property type="match status" value="1"/>
</dbReference>
<evidence type="ECO:0000256" key="2">
    <source>
        <dbReference type="SAM" id="SignalP"/>
    </source>
</evidence>
<dbReference type="Gene3D" id="3.40.190.10">
    <property type="entry name" value="Periplasmic binding protein-like II"/>
    <property type="match status" value="2"/>
</dbReference>
<feature type="chain" id="PRO_5047539287" evidence="2">
    <location>
        <begin position="23"/>
        <end position="253"/>
    </location>
</feature>
<sequence length="253" mass="28286">MFRALSRSILCLLAATLALVQAAEIRLANGEWAPYLAEKAPHNGFASHVVTAAFDKVGVKVRYEFYPWARALSMVQNGEIAGSVVWSRSPEREPFALFSEPVITDEEVLFHLKEKPLSWNDVSDLRGKSIATPLGSKLGMWEAPIKSGIIRNQSVPNVEAAMKMLLAGRIDFLPMIRTVGYQTLRGKQFSDAERARIGHASKVADKIDYRLMLSRKVAGNEQMLERFNEGLRQLRKSGEYAKMEADLQAGKYD</sequence>